<dbReference type="RefSeq" id="WP_052594786.1">
    <property type="nucleotide sequence ID" value="NZ_CP011112.1"/>
</dbReference>
<dbReference type="PANTHER" id="PTHR23523">
    <property type="match status" value="1"/>
</dbReference>
<feature type="transmembrane region" description="Helical" evidence="1">
    <location>
        <begin position="91"/>
        <end position="108"/>
    </location>
</feature>
<feature type="transmembrane region" description="Helical" evidence="1">
    <location>
        <begin position="20"/>
        <end position="40"/>
    </location>
</feature>
<reference evidence="2 3" key="1">
    <citation type="submission" date="2015-03" db="EMBL/GenBank/DDBJ databases">
        <title>Luteipulveratus halotolerans sp. nov., a novel actinobacterium (Dermacoccaceae) from Sarawak, Malaysia.</title>
        <authorList>
            <person name="Juboi H."/>
            <person name="Basik A."/>
            <person name="Shamsul S.S."/>
            <person name="Arnold P."/>
            <person name="Schmitt E.K."/>
            <person name="Sanglier J.-J."/>
            <person name="Yeo T."/>
        </authorList>
    </citation>
    <scope>NUCLEOTIDE SEQUENCE [LARGE SCALE GENOMIC DNA]</scope>
    <source>
        <strain evidence="2 3">MN07-A0370</strain>
    </source>
</reference>
<proteinExistence type="predicted"/>
<feature type="transmembrane region" description="Helical" evidence="1">
    <location>
        <begin position="60"/>
        <end position="79"/>
    </location>
</feature>
<dbReference type="Proteomes" id="UP000066480">
    <property type="component" value="Chromosome"/>
</dbReference>
<dbReference type="STRING" id="571913.VV02_21170"/>
<dbReference type="GO" id="GO:0022857">
    <property type="term" value="F:transmembrane transporter activity"/>
    <property type="evidence" value="ECO:0007669"/>
    <property type="project" value="InterPro"/>
</dbReference>
<organism evidence="2 3">
    <name type="scientific">Luteipulveratus mongoliensis</name>
    <dbReference type="NCBI Taxonomy" id="571913"/>
    <lineage>
        <taxon>Bacteria</taxon>
        <taxon>Bacillati</taxon>
        <taxon>Actinomycetota</taxon>
        <taxon>Actinomycetes</taxon>
        <taxon>Micrococcales</taxon>
        <taxon>Dermacoccaceae</taxon>
        <taxon>Luteipulveratus</taxon>
    </lineage>
</organism>
<dbReference type="EMBL" id="CP011112">
    <property type="protein sequence ID" value="AKU17778.1"/>
    <property type="molecule type" value="Genomic_DNA"/>
</dbReference>
<evidence type="ECO:0000256" key="1">
    <source>
        <dbReference type="SAM" id="Phobius"/>
    </source>
</evidence>
<keyword evidence="1" id="KW-0812">Transmembrane</keyword>
<dbReference type="SUPFAM" id="SSF103473">
    <property type="entry name" value="MFS general substrate transporter"/>
    <property type="match status" value="1"/>
</dbReference>
<dbReference type="InterPro" id="IPR011701">
    <property type="entry name" value="MFS"/>
</dbReference>
<feature type="transmembrane region" description="Helical" evidence="1">
    <location>
        <begin position="289"/>
        <end position="309"/>
    </location>
</feature>
<dbReference type="Pfam" id="PF07690">
    <property type="entry name" value="MFS_1"/>
    <property type="match status" value="1"/>
</dbReference>
<feature type="transmembrane region" description="Helical" evidence="1">
    <location>
        <begin position="177"/>
        <end position="196"/>
    </location>
</feature>
<feature type="transmembrane region" description="Helical" evidence="1">
    <location>
        <begin position="144"/>
        <end position="165"/>
    </location>
</feature>
<sequence length="420" mass="43526">MTATPTQAKRLRSPTDHRQLGRVLVLAGIVLSAFSLRTAVTSLTPLLGRVGDDLGFGASVAGVLGMVPTAMFAVAGLGTPAVVRRIGLERSALVAMSLAAVGLAGRSIGGTWGLLALSAVALAGMGMGNVVLPPLVKRFFPDRVASMSTLYIAVLQIGTMIPPLLAVPVSDAHGWRIALSLWAVLAVAALVPWLLLIRRPHQDGYVVDETPATQVPGRVRHSPVAWGLTLMFAMTSLNTYAMFTWLPEILTDAGHSAALGGQMVALFSAIGLASALAAPQLAGRLDNPFPVVIGSVLSFTAGYAGLLWSADTLPALWVVLVGFGPTTFPLALTLINVRTRTAAGSAALSGFSQGLGYALACLGPLGFGLLHDATGGWDASFGMLAITLVLLVIGGYAACKPRLLEDTWHRSGQAEVPSSR</sequence>
<dbReference type="AlphaFoldDB" id="A0A0K1JMH2"/>
<dbReference type="PATRIC" id="fig|571913.6.peg.4292"/>
<dbReference type="Gene3D" id="1.20.1250.20">
    <property type="entry name" value="MFS general substrate transporter like domains"/>
    <property type="match status" value="1"/>
</dbReference>
<feature type="transmembrane region" description="Helical" evidence="1">
    <location>
        <begin position="258"/>
        <end position="277"/>
    </location>
</feature>
<dbReference type="KEGG" id="lmoi:VV02_21170"/>
<dbReference type="OrthoDB" id="5317164at2"/>
<protein>
    <submittedName>
        <fullName evidence="2">MFS transporter</fullName>
    </submittedName>
</protein>
<feature type="transmembrane region" description="Helical" evidence="1">
    <location>
        <begin position="315"/>
        <end position="335"/>
    </location>
</feature>
<gene>
    <name evidence="2" type="ORF">VV02_21170</name>
</gene>
<feature type="transmembrane region" description="Helical" evidence="1">
    <location>
        <begin position="379"/>
        <end position="399"/>
    </location>
</feature>
<dbReference type="InterPro" id="IPR052524">
    <property type="entry name" value="MFS_Cyanate_Porter"/>
</dbReference>
<name>A0A0K1JMH2_9MICO</name>
<evidence type="ECO:0000313" key="2">
    <source>
        <dbReference type="EMBL" id="AKU17778.1"/>
    </source>
</evidence>
<feature type="transmembrane region" description="Helical" evidence="1">
    <location>
        <begin position="114"/>
        <end position="132"/>
    </location>
</feature>
<dbReference type="CDD" id="cd17339">
    <property type="entry name" value="MFS_NIMT_CynX_like"/>
    <property type="match status" value="1"/>
</dbReference>
<evidence type="ECO:0000313" key="3">
    <source>
        <dbReference type="Proteomes" id="UP000066480"/>
    </source>
</evidence>
<dbReference type="PANTHER" id="PTHR23523:SF2">
    <property type="entry name" value="2-NITROIMIDAZOLE TRANSPORTER"/>
    <property type="match status" value="1"/>
</dbReference>
<keyword evidence="1" id="KW-0472">Membrane</keyword>
<dbReference type="InterPro" id="IPR036259">
    <property type="entry name" value="MFS_trans_sf"/>
</dbReference>
<keyword evidence="3" id="KW-1185">Reference proteome</keyword>
<keyword evidence="1" id="KW-1133">Transmembrane helix</keyword>
<accession>A0A0K1JMH2</accession>
<feature type="transmembrane region" description="Helical" evidence="1">
    <location>
        <begin position="224"/>
        <end position="246"/>
    </location>
</feature>
<feature type="transmembrane region" description="Helical" evidence="1">
    <location>
        <begin position="347"/>
        <end position="367"/>
    </location>
</feature>